<protein>
    <submittedName>
        <fullName evidence="4">Cystathionine gamma-synthase family protein</fullName>
    </submittedName>
</protein>
<proteinExistence type="inferred from homology"/>
<sequence>MKSSYRQGSIGNRKLSPETLMTSYGYDPFLSEGSVKPPVFLTSTFAFKSAEDGKDFFDYVSGRRVPPNAQDAGLVYSRFNHPNLQIVEERLAVLEGGEGALMFASGMAAITAAILAFARPGDTIIHSQPLYGGTETLLVGTLAPFGLKAQGFMDGLHEAAVMDAVKRSEGTKVPIIYVESPANPTCGIVDFELMTRAADVIEKRQGSRPLIVVDNTMLGPIFQQPLQFGADIIVYSLTKYVGGHSDLVAGAVIGSTANLGPIRKIRSAFGMQLDPHSSWMLGRSLETLHLRMERASNSAAEIARYLSTHPKVVAVYHPDFIKDAAYQRAYKKSAQAGGSTFSFTLKSGEAGAFRFLNDLHLFTLAVSLGGTESLISHPASTTHSGVAKEIRDKVGVTDALVRVSVGLENPQDLIADLEGALEKV</sequence>
<dbReference type="PANTHER" id="PTHR11808">
    <property type="entry name" value="TRANS-SULFURATION ENZYME FAMILY MEMBER"/>
    <property type="match status" value="1"/>
</dbReference>
<comment type="caution">
    <text evidence="4">The sequence shown here is derived from an EMBL/GenBank/DDBJ whole genome shotgun (WGS) entry which is preliminary data.</text>
</comment>
<name>A0ABU5DYC4_9PROT</name>
<dbReference type="Pfam" id="PF01053">
    <property type="entry name" value="Cys_Met_Meta_PP"/>
    <property type="match status" value="1"/>
</dbReference>
<keyword evidence="2 3" id="KW-0663">Pyridoxal phosphate</keyword>
<comment type="similarity">
    <text evidence="3">Belongs to the trans-sulfuration enzymes family.</text>
</comment>
<keyword evidence="5" id="KW-1185">Reference proteome</keyword>
<evidence type="ECO:0000256" key="2">
    <source>
        <dbReference type="ARBA" id="ARBA00022898"/>
    </source>
</evidence>
<dbReference type="InterPro" id="IPR015424">
    <property type="entry name" value="PyrdxlP-dep_Trfase"/>
</dbReference>
<comment type="cofactor">
    <cofactor evidence="1 3">
        <name>pyridoxal 5'-phosphate</name>
        <dbReference type="ChEBI" id="CHEBI:597326"/>
    </cofactor>
</comment>
<reference evidence="4 5" key="1">
    <citation type="journal article" date="2013" name="Antonie Van Leeuwenhoek">
        <title>Dongia rigui sp. nov., isolated from freshwater of a large wetland in Korea.</title>
        <authorList>
            <person name="Baik K.S."/>
            <person name="Hwang Y.M."/>
            <person name="Choi J.S."/>
            <person name="Kwon J."/>
            <person name="Seong C.N."/>
        </authorList>
    </citation>
    <scope>NUCLEOTIDE SEQUENCE [LARGE SCALE GENOMIC DNA]</scope>
    <source>
        <strain evidence="4 5">04SU4-P</strain>
    </source>
</reference>
<gene>
    <name evidence="4" type="ORF">SMD31_08320</name>
</gene>
<dbReference type="SUPFAM" id="SSF53383">
    <property type="entry name" value="PLP-dependent transferases"/>
    <property type="match status" value="1"/>
</dbReference>
<dbReference type="PROSITE" id="PS00868">
    <property type="entry name" value="CYS_MET_METAB_PP"/>
    <property type="match status" value="1"/>
</dbReference>
<dbReference type="NCBIfam" id="NF005455">
    <property type="entry name" value="PRK07049.1"/>
    <property type="match status" value="1"/>
</dbReference>
<evidence type="ECO:0000256" key="3">
    <source>
        <dbReference type="RuleBase" id="RU362118"/>
    </source>
</evidence>
<organism evidence="4 5">
    <name type="scientific">Dongia rigui</name>
    <dbReference type="NCBI Taxonomy" id="940149"/>
    <lineage>
        <taxon>Bacteria</taxon>
        <taxon>Pseudomonadati</taxon>
        <taxon>Pseudomonadota</taxon>
        <taxon>Alphaproteobacteria</taxon>
        <taxon>Rhodospirillales</taxon>
        <taxon>Dongiaceae</taxon>
        <taxon>Dongia</taxon>
    </lineage>
</organism>
<evidence type="ECO:0000313" key="4">
    <source>
        <dbReference type="EMBL" id="MDY0871925.1"/>
    </source>
</evidence>
<accession>A0ABU5DYC4</accession>
<dbReference type="Proteomes" id="UP001271769">
    <property type="component" value="Unassembled WGS sequence"/>
</dbReference>
<dbReference type="InterPro" id="IPR000277">
    <property type="entry name" value="Cys/Met-Metab_PyrdxlP-dep_enz"/>
</dbReference>
<dbReference type="RefSeq" id="WP_320500348.1">
    <property type="nucleotide sequence ID" value="NZ_JAXCLX010000001.1"/>
</dbReference>
<evidence type="ECO:0000313" key="5">
    <source>
        <dbReference type="Proteomes" id="UP001271769"/>
    </source>
</evidence>
<dbReference type="PANTHER" id="PTHR11808:SF86">
    <property type="entry name" value="METHIONINE GAMMA-LYASE"/>
    <property type="match status" value="1"/>
</dbReference>
<dbReference type="CDD" id="cd00614">
    <property type="entry name" value="CGS_like"/>
    <property type="match status" value="1"/>
</dbReference>
<dbReference type="InterPro" id="IPR054542">
    <property type="entry name" value="Cys_met_metab_PP"/>
</dbReference>
<evidence type="ECO:0000256" key="1">
    <source>
        <dbReference type="ARBA" id="ARBA00001933"/>
    </source>
</evidence>
<dbReference type="Gene3D" id="3.40.640.10">
    <property type="entry name" value="Type I PLP-dependent aspartate aminotransferase-like (Major domain)"/>
    <property type="match status" value="1"/>
</dbReference>
<dbReference type="Gene3D" id="3.90.1150.10">
    <property type="entry name" value="Aspartate Aminotransferase, domain 1"/>
    <property type="match status" value="1"/>
</dbReference>
<dbReference type="EMBL" id="JAXCLX010000001">
    <property type="protein sequence ID" value="MDY0871925.1"/>
    <property type="molecule type" value="Genomic_DNA"/>
</dbReference>
<dbReference type="PIRSF" id="PIRSF001434">
    <property type="entry name" value="CGS"/>
    <property type="match status" value="1"/>
</dbReference>
<dbReference type="InterPro" id="IPR015422">
    <property type="entry name" value="PyrdxlP-dep_Trfase_small"/>
</dbReference>
<dbReference type="InterPro" id="IPR015421">
    <property type="entry name" value="PyrdxlP-dep_Trfase_major"/>
</dbReference>